<gene>
    <name evidence="2" type="ORF">BANT918_02395</name>
</gene>
<evidence type="ECO:0000256" key="1">
    <source>
        <dbReference type="SAM" id="MobiDB-lite"/>
    </source>
</evidence>
<proteinExistence type="predicted"/>
<organism evidence="2 3">
    <name type="scientific">Brevibacterium antiquum CNRZ 918</name>
    <dbReference type="NCBI Taxonomy" id="1255637"/>
    <lineage>
        <taxon>Bacteria</taxon>
        <taxon>Bacillati</taxon>
        <taxon>Actinomycetota</taxon>
        <taxon>Actinomycetes</taxon>
        <taxon>Micrococcales</taxon>
        <taxon>Brevibacteriaceae</taxon>
        <taxon>Brevibacterium</taxon>
    </lineage>
</organism>
<evidence type="ECO:0000313" key="3">
    <source>
        <dbReference type="Proteomes" id="UP000234433"/>
    </source>
</evidence>
<sequence>MPDVPAGAKKPQDHKPKSADKFELEFEGESYTITKEALLDDLEVAEYLAEDRTAPLALRQILGTEDYARFKNSVRDKKTGRASAEKAGEFLDKMFEGAEEANLS</sequence>
<reference evidence="2 3" key="1">
    <citation type="submission" date="2017-03" db="EMBL/GenBank/DDBJ databases">
        <authorList>
            <person name="Afonso C.L."/>
            <person name="Miller P.J."/>
            <person name="Scott M.A."/>
            <person name="Spackman E."/>
            <person name="Goraichik I."/>
            <person name="Dimitrov K.M."/>
            <person name="Suarez D.L."/>
            <person name="Swayne D.E."/>
        </authorList>
    </citation>
    <scope>NUCLEOTIDE SEQUENCE [LARGE SCALE GENOMIC DNA]</scope>
    <source>
        <strain evidence="2 3">CNRZ 918</strain>
    </source>
</reference>
<protein>
    <submittedName>
        <fullName evidence="2">Uncharacterized protein</fullName>
    </submittedName>
</protein>
<evidence type="ECO:0000313" key="2">
    <source>
        <dbReference type="EMBL" id="SMX98137.1"/>
    </source>
</evidence>
<name>A0A2H1KEA8_9MICO</name>
<dbReference type="OrthoDB" id="5198663at2"/>
<dbReference type="Proteomes" id="UP000234433">
    <property type="component" value="Unassembled WGS sequence"/>
</dbReference>
<dbReference type="RefSeq" id="WP_101620441.1">
    <property type="nucleotide sequence ID" value="NZ_FXZD01000007.1"/>
</dbReference>
<accession>A0A2H1KEA8</accession>
<feature type="compositionally biased region" description="Basic and acidic residues" evidence="1">
    <location>
        <begin position="10"/>
        <end position="20"/>
    </location>
</feature>
<dbReference type="EMBL" id="FXZD01000007">
    <property type="protein sequence ID" value="SMX98137.1"/>
    <property type="molecule type" value="Genomic_DNA"/>
</dbReference>
<feature type="region of interest" description="Disordered" evidence="1">
    <location>
        <begin position="1"/>
        <end position="20"/>
    </location>
</feature>
<dbReference type="AlphaFoldDB" id="A0A2H1KEA8"/>